<accession>A0ACC1LVX6</accession>
<comment type="caution">
    <text evidence="1">The sequence shown here is derived from an EMBL/GenBank/DDBJ whole genome shotgun (WGS) entry which is preliminary data.</text>
</comment>
<feature type="non-terminal residue" evidence="1">
    <location>
        <position position="84"/>
    </location>
</feature>
<organism evidence="1 2">
    <name type="scientific">Coemansia aciculifera</name>
    <dbReference type="NCBI Taxonomy" id="417176"/>
    <lineage>
        <taxon>Eukaryota</taxon>
        <taxon>Fungi</taxon>
        <taxon>Fungi incertae sedis</taxon>
        <taxon>Zoopagomycota</taxon>
        <taxon>Kickxellomycotina</taxon>
        <taxon>Kickxellomycetes</taxon>
        <taxon>Kickxellales</taxon>
        <taxon>Kickxellaceae</taxon>
        <taxon>Coemansia</taxon>
    </lineage>
</organism>
<gene>
    <name evidence="1" type="ORF">IWW38_005359</name>
</gene>
<dbReference type="EMBL" id="JANBVB010002457">
    <property type="protein sequence ID" value="KAJ2885075.1"/>
    <property type="molecule type" value="Genomic_DNA"/>
</dbReference>
<dbReference type="Proteomes" id="UP001139981">
    <property type="component" value="Unassembled WGS sequence"/>
</dbReference>
<name>A0ACC1LVX6_9FUNG</name>
<sequence length="84" mass="9383">MASLQDFVDSHGQILLLDSFVQQAVCLVLTKLDLRARLGRAYKRTSDDAIAADLESMYDELAALQPKLQSTLDIVDMLRTRTKA</sequence>
<protein>
    <submittedName>
        <fullName evidence="1">Uncharacterized protein</fullName>
    </submittedName>
</protein>
<evidence type="ECO:0000313" key="1">
    <source>
        <dbReference type="EMBL" id="KAJ2885075.1"/>
    </source>
</evidence>
<keyword evidence="2" id="KW-1185">Reference proteome</keyword>
<proteinExistence type="predicted"/>
<evidence type="ECO:0000313" key="2">
    <source>
        <dbReference type="Proteomes" id="UP001139981"/>
    </source>
</evidence>
<reference evidence="1" key="1">
    <citation type="submission" date="2022-07" db="EMBL/GenBank/DDBJ databases">
        <title>Phylogenomic reconstructions and comparative analyses of Kickxellomycotina fungi.</title>
        <authorList>
            <person name="Reynolds N.K."/>
            <person name="Stajich J.E."/>
            <person name="Barry K."/>
            <person name="Grigoriev I.V."/>
            <person name="Crous P."/>
            <person name="Smith M.E."/>
        </authorList>
    </citation>
    <scope>NUCLEOTIDE SEQUENCE</scope>
    <source>
        <strain evidence="1">CBS 190363</strain>
    </source>
</reference>